<protein>
    <submittedName>
        <fullName evidence="1">Uncharacterized protein</fullName>
    </submittedName>
</protein>
<dbReference type="AlphaFoldDB" id="A0A8X6RZK1"/>
<organism evidence="1 2">
    <name type="scientific">Trichonephila clavipes</name>
    <name type="common">Golden silk orbweaver</name>
    <name type="synonym">Nephila clavipes</name>
    <dbReference type="NCBI Taxonomy" id="2585209"/>
    <lineage>
        <taxon>Eukaryota</taxon>
        <taxon>Metazoa</taxon>
        <taxon>Ecdysozoa</taxon>
        <taxon>Arthropoda</taxon>
        <taxon>Chelicerata</taxon>
        <taxon>Arachnida</taxon>
        <taxon>Araneae</taxon>
        <taxon>Araneomorphae</taxon>
        <taxon>Entelegynae</taxon>
        <taxon>Araneoidea</taxon>
        <taxon>Nephilidae</taxon>
        <taxon>Trichonephila</taxon>
    </lineage>
</organism>
<keyword evidence="2" id="KW-1185">Reference proteome</keyword>
<evidence type="ECO:0000313" key="2">
    <source>
        <dbReference type="Proteomes" id="UP000887159"/>
    </source>
</evidence>
<dbReference type="Proteomes" id="UP000887159">
    <property type="component" value="Unassembled WGS sequence"/>
</dbReference>
<dbReference type="EMBL" id="BMAU01021219">
    <property type="protein sequence ID" value="GFY00252.1"/>
    <property type="molecule type" value="Genomic_DNA"/>
</dbReference>
<evidence type="ECO:0000313" key="1">
    <source>
        <dbReference type="EMBL" id="GFY00252.1"/>
    </source>
</evidence>
<sequence>MKIIPVDIFHIPQRKNPELTSPTDGLFIGVLCKTVSLSVIFVFTMNALPDHFLSATDPVSRNRSPKCVVVDAIGDFSPGYSC</sequence>
<accession>A0A8X6RZK1</accession>
<gene>
    <name evidence="1" type="ORF">TNCV_4710541</name>
</gene>
<reference evidence="1" key="1">
    <citation type="submission" date="2020-08" db="EMBL/GenBank/DDBJ databases">
        <title>Multicomponent nature underlies the extraordinary mechanical properties of spider dragline silk.</title>
        <authorList>
            <person name="Kono N."/>
            <person name="Nakamura H."/>
            <person name="Mori M."/>
            <person name="Yoshida Y."/>
            <person name="Ohtoshi R."/>
            <person name="Malay A.D."/>
            <person name="Moran D.A.P."/>
            <person name="Tomita M."/>
            <person name="Numata K."/>
            <person name="Arakawa K."/>
        </authorList>
    </citation>
    <scope>NUCLEOTIDE SEQUENCE</scope>
</reference>
<name>A0A8X6RZK1_TRICX</name>
<comment type="caution">
    <text evidence="1">The sequence shown here is derived from an EMBL/GenBank/DDBJ whole genome shotgun (WGS) entry which is preliminary data.</text>
</comment>
<proteinExistence type="predicted"/>